<evidence type="ECO:0000313" key="2">
    <source>
        <dbReference type="EMBL" id="PWW72565.1"/>
    </source>
</evidence>
<gene>
    <name evidence="2" type="ORF">C7212DRAFT_286232</name>
</gene>
<dbReference type="AlphaFoldDB" id="A0A317SE11"/>
<dbReference type="OrthoDB" id="5423899at2759"/>
<feature type="region of interest" description="Disordered" evidence="1">
    <location>
        <begin position="188"/>
        <end position="215"/>
    </location>
</feature>
<sequence length="594" mass="65149">MPIVLDDEMLIPPSMRRTKRYYATPNPYDDPRVETTIIESPSMASTTTIELPPHRPFTPPRSPVVVHEDYYAPLPTEIECSRGREYVIHPAGRSAAYHKQWIGGGEGFGGELDMDCSHGHGYGHGRHYYRARSVGPVLDYDSYSDDYYLEDGTRHGIRHHHHGSPHGHRGRHGHRVKHFLGDGAGLVGVHSPREHGGHGGHLHRRSSSSNGHKGRHLAEAAGLALGAKKLMKHRSLSRPRRSPSPQGYHHARHLAEAGIAAAGLKHALNHRRSRSHSLHRRLSSDSERHPGWNRDDHKAHRRAKHLAEAGLGIAVAGAAKELHDRRKHHRSSSQSSSGRERNHNERHIASTALGATAAGLAHHKHAHHRRRSSSASSYSSSSDDGNKHRGRKIAGAAGLAAKALYDRQRNRSRSSSTSSSLSDGGGRRHRHRLGKAALGAAATAGLKHHHDRRSRSRSSSRERRNHVDGLKKAGYTMAGALAEKHRREQKRGRSLSADGRRYDGYHNGRHGGHHIMHGNLKPGQGFVESESIHSSPSRTGTRSRCGSHGGGVLGKGTDPSTTRNIGEAVAYKIGEAVAEGLNGRRRSGSMGHRR</sequence>
<evidence type="ECO:0000256" key="1">
    <source>
        <dbReference type="SAM" id="MobiDB-lite"/>
    </source>
</evidence>
<feature type="region of interest" description="Disordered" evidence="1">
    <location>
        <begin position="528"/>
        <end position="563"/>
    </location>
</feature>
<feature type="compositionally biased region" description="Low complexity" evidence="1">
    <location>
        <begin position="413"/>
        <end position="422"/>
    </location>
</feature>
<dbReference type="EMBL" id="PYWC01000102">
    <property type="protein sequence ID" value="PWW72565.1"/>
    <property type="molecule type" value="Genomic_DNA"/>
</dbReference>
<evidence type="ECO:0000313" key="3">
    <source>
        <dbReference type="Proteomes" id="UP000246991"/>
    </source>
</evidence>
<evidence type="ECO:0008006" key="4">
    <source>
        <dbReference type="Google" id="ProtNLM"/>
    </source>
</evidence>
<reference evidence="2 3" key="1">
    <citation type="submission" date="2018-03" db="EMBL/GenBank/DDBJ databases">
        <title>Genomes of Pezizomycetes fungi and the evolution of truffles.</title>
        <authorList>
            <person name="Murat C."/>
            <person name="Payen T."/>
            <person name="Noel B."/>
            <person name="Kuo A."/>
            <person name="Martin F.M."/>
        </authorList>
    </citation>
    <scope>NUCLEOTIDE SEQUENCE [LARGE SCALE GENOMIC DNA]</scope>
    <source>
        <strain evidence="2">091103-1</strain>
    </source>
</reference>
<dbReference type="STRING" id="42249.A0A317SE11"/>
<feature type="compositionally biased region" description="Low complexity" evidence="1">
    <location>
        <begin position="435"/>
        <end position="445"/>
    </location>
</feature>
<comment type="caution">
    <text evidence="2">The sequence shown here is derived from an EMBL/GenBank/DDBJ whole genome shotgun (WGS) entry which is preliminary data.</text>
</comment>
<feature type="region of interest" description="Disordered" evidence="1">
    <location>
        <begin position="405"/>
        <end position="502"/>
    </location>
</feature>
<feature type="compositionally biased region" description="Basic and acidic residues" evidence="1">
    <location>
        <begin position="459"/>
        <end position="471"/>
    </location>
</feature>
<dbReference type="Proteomes" id="UP000246991">
    <property type="component" value="Unassembled WGS sequence"/>
</dbReference>
<feature type="compositionally biased region" description="Basic residues" evidence="1">
    <location>
        <begin position="361"/>
        <end position="372"/>
    </location>
</feature>
<feature type="compositionally biased region" description="Basic residues" evidence="1">
    <location>
        <begin position="269"/>
        <end position="281"/>
    </location>
</feature>
<name>A0A317SE11_9PEZI</name>
<feature type="region of interest" description="Disordered" evidence="1">
    <location>
        <begin position="269"/>
        <end position="303"/>
    </location>
</feature>
<feature type="region of interest" description="Disordered" evidence="1">
    <location>
        <begin position="359"/>
        <end position="390"/>
    </location>
</feature>
<feature type="compositionally biased region" description="Basic residues" evidence="1">
    <location>
        <begin position="446"/>
        <end position="458"/>
    </location>
</feature>
<organism evidence="2 3">
    <name type="scientific">Tuber magnatum</name>
    <name type="common">white Piedmont truffle</name>
    <dbReference type="NCBI Taxonomy" id="42249"/>
    <lineage>
        <taxon>Eukaryota</taxon>
        <taxon>Fungi</taxon>
        <taxon>Dikarya</taxon>
        <taxon>Ascomycota</taxon>
        <taxon>Pezizomycotina</taxon>
        <taxon>Pezizomycetes</taxon>
        <taxon>Pezizales</taxon>
        <taxon>Tuberaceae</taxon>
        <taxon>Tuber</taxon>
    </lineage>
</organism>
<protein>
    <recommendedName>
        <fullName evidence="4">DUF3824 domain-containing protein</fullName>
    </recommendedName>
</protein>
<feature type="compositionally biased region" description="Basic and acidic residues" evidence="1">
    <location>
        <begin position="282"/>
        <end position="298"/>
    </location>
</feature>
<feature type="compositionally biased region" description="Polar residues" evidence="1">
    <location>
        <begin position="532"/>
        <end position="544"/>
    </location>
</feature>
<proteinExistence type="predicted"/>
<feature type="region of interest" description="Disordered" evidence="1">
    <location>
        <begin position="320"/>
        <end position="344"/>
    </location>
</feature>
<accession>A0A317SE11</accession>
<keyword evidence="3" id="KW-1185">Reference proteome</keyword>
<feature type="compositionally biased region" description="Low complexity" evidence="1">
    <location>
        <begin position="373"/>
        <end position="382"/>
    </location>
</feature>